<evidence type="ECO:0000313" key="2">
    <source>
        <dbReference type="EMBL" id="CAG5028930.1"/>
    </source>
</evidence>
<sequence length="152" mass="17219">MSSKRLRAEDIEDFLGIPSGSEDGDDFSEAESDENIKFSLPSIFFSESLTDIETSPQRYLRLSPTNEDVYLSSEQQINTQTSTSGVTSARTTGDNHVKRGDHRLPLVLLLLTELDNIALHLSSRERKGSLFGKFTTFTVYWKHKLIVTNYRI</sequence>
<evidence type="ECO:0000313" key="3">
    <source>
        <dbReference type="Proteomes" id="UP000691718"/>
    </source>
</evidence>
<dbReference type="EMBL" id="CAJQZP010001198">
    <property type="protein sequence ID" value="CAG5028930.1"/>
    <property type="molecule type" value="Genomic_DNA"/>
</dbReference>
<organism evidence="2 3">
    <name type="scientific">Parnassius apollo</name>
    <name type="common">Apollo butterfly</name>
    <name type="synonym">Papilio apollo</name>
    <dbReference type="NCBI Taxonomy" id="110799"/>
    <lineage>
        <taxon>Eukaryota</taxon>
        <taxon>Metazoa</taxon>
        <taxon>Ecdysozoa</taxon>
        <taxon>Arthropoda</taxon>
        <taxon>Hexapoda</taxon>
        <taxon>Insecta</taxon>
        <taxon>Pterygota</taxon>
        <taxon>Neoptera</taxon>
        <taxon>Endopterygota</taxon>
        <taxon>Lepidoptera</taxon>
        <taxon>Glossata</taxon>
        <taxon>Ditrysia</taxon>
        <taxon>Papilionoidea</taxon>
        <taxon>Papilionidae</taxon>
        <taxon>Parnassiinae</taxon>
        <taxon>Parnassini</taxon>
        <taxon>Parnassius</taxon>
        <taxon>Parnassius</taxon>
    </lineage>
</organism>
<name>A0A8S3XJ78_PARAO</name>
<protein>
    <submittedName>
        <fullName evidence="2">(apollo) hypothetical protein</fullName>
    </submittedName>
</protein>
<feature type="region of interest" description="Disordered" evidence="1">
    <location>
        <begin position="1"/>
        <end position="32"/>
    </location>
</feature>
<proteinExistence type="predicted"/>
<keyword evidence="3" id="KW-1185">Reference proteome</keyword>
<dbReference type="Proteomes" id="UP000691718">
    <property type="component" value="Unassembled WGS sequence"/>
</dbReference>
<gene>
    <name evidence="2" type="ORF">PAPOLLO_LOCUS19140</name>
</gene>
<dbReference type="AlphaFoldDB" id="A0A8S3XJ78"/>
<dbReference type="OrthoDB" id="6931805at2759"/>
<feature type="compositionally biased region" description="Acidic residues" evidence="1">
    <location>
        <begin position="22"/>
        <end position="32"/>
    </location>
</feature>
<comment type="caution">
    <text evidence="2">The sequence shown here is derived from an EMBL/GenBank/DDBJ whole genome shotgun (WGS) entry which is preliminary data.</text>
</comment>
<reference evidence="2" key="1">
    <citation type="submission" date="2021-04" db="EMBL/GenBank/DDBJ databases">
        <authorList>
            <person name="Tunstrom K."/>
        </authorList>
    </citation>
    <scope>NUCLEOTIDE SEQUENCE</scope>
</reference>
<evidence type="ECO:0000256" key="1">
    <source>
        <dbReference type="SAM" id="MobiDB-lite"/>
    </source>
</evidence>
<accession>A0A8S3XJ78</accession>